<reference evidence="6 7" key="1">
    <citation type="submission" date="2025-05" db="UniProtKB">
        <authorList>
            <consortium name="RefSeq"/>
        </authorList>
    </citation>
    <scope>IDENTIFICATION</scope>
    <source>
        <tissue evidence="6 7">Muscle</tissue>
    </source>
</reference>
<dbReference type="PANTHER" id="PTHR24369:SF210">
    <property type="entry name" value="CHAOPTIN-RELATED"/>
    <property type="match status" value="1"/>
</dbReference>
<sequence>MKRYFGFVTCCFGLSFLTETIEVASLSVCPSWEEVEPCFCDIGFKGLKIYCTNISSSLEIEHLRRNIPQYGPIEELVITESSLRRLPKDIFEGTNISYLALDKVELNPVSEEDIPFLEGNSNTLEEVYVYKSFQKGSGKISFSHLENLKFLQIVYNNIDTVHGWFKGGPYLLNEVELVNNAITSIGETSFSDLVNLRILSLQRNYISLVSRSMFPNNINTLDLSDNQISVLPPDIFTTMLSLEEIYITNNNIVSLEEKTWKPVWKQLVTVWVEDNPLACDKKLRWILDLDFPKHLWGFCAAPEHLRGKDLVDLKPEDLNI</sequence>
<evidence type="ECO:0000313" key="5">
    <source>
        <dbReference type="Proteomes" id="UP000694941"/>
    </source>
</evidence>
<dbReference type="SMART" id="SM00369">
    <property type="entry name" value="LRR_TYP"/>
    <property type="match status" value="4"/>
</dbReference>
<keyword evidence="2 4" id="KW-0732">Signal</keyword>
<dbReference type="InterPro" id="IPR050541">
    <property type="entry name" value="LRR_TM_domain-containing"/>
</dbReference>
<evidence type="ECO:0000256" key="2">
    <source>
        <dbReference type="ARBA" id="ARBA00022729"/>
    </source>
</evidence>
<dbReference type="Gene3D" id="3.80.10.10">
    <property type="entry name" value="Ribonuclease Inhibitor"/>
    <property type="match status" value="1"/>
</dbReference>
<dbReference type="Pfam" id="PF13855">
    <property type="entry name" value="LRR_8"/>
    <property type="match status" value="2"/>
</dbReference>
<dbReference type="InterPro" id="IPR001611">
    <property type="entry name" value="Leu-rich_rpt"/>
</dbReference>
<dbReference type="Proteomes" id="UP000694941">
    <property type="component" value="Unplaced"/>
</dbReference>
<dbReference type="PROSITE" id="PS51450">
    <property type="entry name" value="LRR"/>
    <property type="match status" value="1"/>
</dbReference>
<dbReference type="GeneID" id="111085264"/>
<dbReference type="PANTHER" id="PTHR24369">
    <property type="entry name" value="ANTIGEN BSP, PUTATIVE-RELATED"/>
    <property type="match status" value="1"/>
</dbReference>
<evidence type="ECO:0000256" key="3">
    <source>
        <dbReference type="ARBA" id="ARBA00022737"/>
    </source>
</evidence>
<evidence type="ECO:0000256" key="4">
    <source>
        <dbReference type="SAM" id="SignalP"/>
    </source>
</evidence>
<organism evidence="5 7">
    <name type="scientific">Limulus polyphemus</name>
    <name type="common">Atlantic horseshoe crab</name>
    <dbReference type="NCBI Taxonomy" id="6850"/>
    <lineage>
        <taxon>Eukaryota</taxon>
        <taxon>Metazoa</taxon>
        <taxon>Ecdysozoa</taxon>
        <taxon>Arthropoda</taxon>
        <taxon>Chelicerata</taxon>
        <taxon>Merostomata</taxon>
        <taxon>Xiphosura</taxon>
        <taxon>Limulidae</taxon>
        <taxon>Limulus</taxon>
    </lineage>
</organism>
<dbReference type="InterPro" id="IPR032675">
    <property type="entry name" value="LRR_dom_sf"/>
</dbReference>
<keyword evidence="3" id="KW-0677">Repeat</keyword>
<keyword evidence="1" id="KW-0433">Leucine-rich repeat</keyword>
<feature type="signal peptide" evidence="4">
    <location>
        <begin position="1"/>
        <end position="20"/>
    </location>
</feature>
<dbReference type="InterPro" id="IPR003591">
    <property type="entry name" value="Leu-rich_rpt_typical-subtyp"/>
</dbReference>
<accession>A0ABM1S516</accession>
<keyword evidence="5" id="KW-1185">Reference proteome</keyword>
<protein>
    <submittedName>
        <fullName evidence="6 7">Leucine-rich repeat transmembrane protein FLRT3-like</fullName>
    </submittedName>
</protein>
<evidence type="ECO:0000313" key="6">
    <source>
        <dbReference type="RefSeq" id="XP_022238720.1"/>
    </source>
</evidence>
<name>A0ABM1S516_LIMPO</name>
<gene>
    <name evidence="6 7" type="primary">LOC111085264</name>
</gene>
<evidence type="ECO:0000313" key="7">
    <source>
        <dbReference type="RefSeq" id="XP_022238721.1"/>
    </source>
</evidence>
<evidence type="ECO:0000256" key="1">
    <source>
        <dbReference type="ARBA" id="ARBA00022614"/>
    </source>
</evidence>
<dbReference type="SUPFAM" id="SSF52058">
    <property type="entry name" value="L domain-like"/>
    <property type="match status" value="1"/>
</dbReference>
<dbReference type="RefSeq" id="XP_022238721.1">
    <property type="nucleotide sequence ID" value="XM_022383013.1"/>
</dbReference>
<dbReference type="RefSeq" id="XP_022238720.1">
    <property type="nucleotide sequence ID" value="XM_022383012.1"/>
</dbReference>
<proteinExistence type="predicted"/>
<feature type="chain" id="PRO_5045023124" evidence="4">
    <location>
        <begin position="21"/>
        <end position="320"/>
    </location>
</feature>